<reference evidence="1" key="1">
    <citation type="submission" date="2021-03" db="EMBL/GenBank/DDBJ databases">
        <title>Evolutionary priming and transition to the ectomycorrhizal habit in an iconic lineage of mushroom-forming fungi: is preadaptation a requirement?</title>
        <authorList>
            <consortium name="DOE Joint Genome Institute"/>
            <person name="Looney B.P."/>
            <person name="Miyauchi S."/>
            <person name="Morin E."/>
            <person name="Drula E."/>
            <person name="Courty P.E."/>
            <person name="Chicoki N."/>
            <person name="Fauchery L."/>
            <person name="Kohler A."/>
            <person name="Kuo A."/>
            <person name="LaButti K."/>
            <person name="Pangilinan J."/>
            <person name="Lipzen A."/>
            <person name="Riley R."/>
            <person name="Andreopoulos W."/>
            <person name="He G."/>
            <person name="Johnson J."/>
            <person name="Barry K.W."/>
            <person name="Grigoriev I.V."/>
            <person name="Nagy L."/>
            <person name="Hibbett D."/>
            <person name="Henrissat B."/>
            <person name="Matheny P.B."/>
            <person name="Labbe J."/>
            <person name="Martin A.F."/>
        </authorList>
    </citation>
    <scope>NUCLEOTIDE SEQUENCE</scope>
    <source>
        <strain evidence="1">BPL698</strain>
    </source>
</reference>
<evidence type="ECO:0000313" key="2">
    <source>
        <dbReference type="Proteomes" id="UP001207468"/>
    </source>
</evidence>
<comment type="caution">
    <text evidence="1">The sequence shown here is derived from an EMBL/GenBank/DDBJ whole genome shotgun (WGS) entry which is preliminary data.</text>
</comment>
<proteinExistence type="predicted"/>
<keyword evidence="1" id="KW-0808">Transferase</keyword>
<name>A0ACC0UBT3_9AGAM</name>
<dbReference type="EMBL" id="JAGFNK010000088">
    <property type="protein sequence ID" value="KAI9508509.1"/>
    <property type="molecule type" value="Genomic_DNA"/>
</dbReference>
<organism evidence="1 2">
    <name type="scientific">Russula earlei</name>
    <dbReference type="NCBI Taxonomy" id="71964"/>
    <lineage>
        <taxon>Eukaryota</taxon>
        <taxon>Fungi</taxon>
        <taxon>Dikarya</taxon>
        <taxon>Basidiomycota</taxon>
        <taxon>Agaricomycotina</taxon>
        <taxon>Agaricomycetes</taxon>
        <taxon>Russulales</taxon>
        <taxon>Russulaceae</taxon>
        <taxon>Russula</taxon>
    </lineage>
</organism>
<dbReference type="Proteomes" id="UP001207468">
    <property type="component" value="Unassembled WGS sequence"/>
</dbReference>
<sequence length="329" mass="37932">MTRSMATETDTGVHMRKHKSIMERKTKAERRRAGCCHITAYWLADGFRMKLLANFLKHEHNVVPRSFDEALYVITWLYDMDIIFGLDWNFDEPGNLLVNADCELKICDFGLARGFNQAQKQGFMTEYFATRWYRAPELMLSFANYASAINVWSVGCILDELLAGKPILKGEDYVDQLNQILHYLGTPRAQDYIHSLPIRPRVPFVQMFLHVNPLTLDLLTKMLNFDPAKRIACEQVLERPYLAIWHDPMDEAICPAKFDLFFEEEDSIEGMKKAHSRWAGKDKLNMESLLIPARKRERTGVGHRPASPVIDDPSAELERELAGTHIGRQ</sequence>
<evidence type="ECO:0000313" key="1">
    <source>
        <dbReference type="EMBL" id="KAI9508509.1"/>
    </source>
</evidence>
<accession>A0ACC0UBT3</accession>
<keyword evidence="2" id="KW-1185">Reference proteome</keyword>
<keyword evidence="1" id="KW-0418">Kinase</keyword>
<gene>
    <name evidence="1" type="ORF">F5148DRAFT_1299265</name>
</gene>
<protein>
    <submittedName>
        <fullName evidence="1">CMGC/MAPK/ERK protein kinase</fullName>
    </submittedName>
</protein>